<gene>
    <name evidence="6" type="ORF">CAEBREN_02508</name>
</gene>
<dbReference type="SUPFAM" id="SSF57850">
    <property type="entry name" value="RING/U-box"/>
    <property type="match status" value="1"/>
</dbReference>
<dbReference type="EMBL" id="GL380013">
    <property type="protein sequence ID" value="EGT42349.1"/>
    <property type="molecule type" value="Genomic_DNA"/>
</dbReference>
<dbReference type="PANTHER" id="PTHR47156:SF10">
    <property type="entry name" value="E3 UBIQUITIN-PROTEIN LIGASE TRIM-21-RELATED"/>
    <property type="match status" value="1"/>
</dbReference>
<dbReference type="InParanoid" id="G0P1H9"/>
<feature type="domain" description="RING-type" evidence="5">
    <location>
        <begin position="108"/>
        <end position="155"/>
    </location>
</feature>
<dbReference type="InterPro" id="IPR027370">
    <property type="entry name" value="Znf-RING_euk"/>
</dbReference>
<dbReference type="InterPro" id="IPR017907">
    <property type="entry name" value="Znf_RING_CS"/>
</dbReference>
<keyword evidence="7" id="KW-1185">Reference proteome</keyword>
<dbReference type="Gene3D" id="3.30.40.10">
    <property type="entry name" value="Zinc/RING finger domain, C3HC4 (zinc finger)"/>
    <property type="match status" value="1"/>
</dbReference>
<accession>G0P1H9</accession>
<evidence type="ECO:0000256" key="3">
    <source>
        <dbReference type="ARBA" id="ARBA00022833"/>
    </source>
</evidence>
<keyword evidence="3" id="KW-0862">Zinc</keyword>
<dbReference type="SMART" id="SM00184">
    <property type="entry name" value="RING"/>
    <property type="match status" value="1"/>
</dbReference>
<dbReference type="PANTHER" id="PTHR47156">
    <property type="entry name" value="PROTEIN CBG20824"/>
    <property type="match status" value="1"/>
</dbReference>
<protein>
    <recommendedName>
        <fullName evidence="5">RING-type domain-containing protein</fullName>
    </recommendedName>
</protein>
<name>G0P1H9_CAEBE</name>
<evidence type="ECO:0000313" key="6">
    <source>
        <dbReference type="EMBL" id="EGT42349.1"/>
    </source>
</evidence>
<dbReference type="InterPro" id="IPR013083">
    <property type="entry name" value="Znf_RING/FYVE/PHD"/>
</dbReference>
<dbReference type="PROSITE" id="PS00518">
    <property type="entry name" value="ZF_RING_1"/>
    <property type="match status" value="1"/>
</dbReference>
<keyword evidence="1" id="KW-0479">Metal-binding</keyword>
<dbReference type="HOGENOM" id="CLU_1526510_0_0_1"/>
<evidence type="ECO:0000313" key="7">
    <source>
        <dbReference type="Proteomes" id="UP000008068"/>
    </source>
</evidence>
<dbReference type="GO" id="GO:0008270">
    <property type="term" value="F:zinc ion binding"/>
    <property type="evidence" value="ECO:0007669"/>
    <property type="project" value="UniProtKB-KW"/>
</dbReference>
<dbReference type="InterPro" id="IPR001841">
    <property type="entry name" value="Znf_RING"/>
</dbReference>
<dbReference type="Proteomes" id="UP000008068">
    <property type="component" value="Unassembled WGS sequence"/>
</dbReference>
<evidence type="ECO:0000259" key="5">
    <source>
        <dbReference type="PROSITE" id="PS50089"/>
    </source>
</evidence>
<evidence type="ECO:0000256" key="2">
    <source>
        <dbReference type="ARBA" id="ARBA00022771"/>
    </source>
</evidence>
<dbReference type="InterPro" id="IPR052667">
    <property type="entry name" value="E3_ubiquitin-ligase_RING"/>
</dbReference>
<dbReference type="PROSITE" id="PS50089">
    <property type="entry name" value="ZF_RING_2"/>
    <property type="match status" value="1"/>
</dbReference>
<sequence>MARFGRTTMTDSDLLQIIASLRRENEDLRNSKEQLMARQLHGVVSGGAKKSPRDTDREKEHFLQTKRRRETVNLTQELQKMAAKCEALIAQESRIEELERQLAEVYTCDICRSSYDDETHVPRILKKCGHTLCLYCICQLHAQSQYQSVRCPFCTAITHVFIVDLLPKNYALSRRA</sequence>
<dbReference type="STRING" id="135651.G0P1H9"/>
<dbReference type="OrthoDB" id="9050235at2759"/>
<keyword evidence="2 4" id="KW-0863">Zinc-finger</keyword>
<proteinExistence type="predicted"/>
<evidence type="ECO:0000256" key="4">
    <source>
        <dbReference type="PROSITE-ProRule" id="PRU00175"/>
    </source>
</evidence>
<dbReference type="AlphaFoldDB" id="G0P1H9"/>
<reference evidence="7" key="1">
    <citation type="submission" date="2011-07" db="EMBL/GenBank/DDBJ databases">
        <authorList>
            <consortium name="Caenorhabditis brenneri Sequencing and Analysis Consortium"/>
            <person name="Wilson R.K."/>
        </authorList>
    </citation>
    <scope>NUCLEOTIDE SEQUENCE [LARGE SCALE GENOMIC DNA]</scope>
    <source>
        <strain evidence="7">PB2801</strain>
    </source>
</reference>
<evidence type="ECO:0000256" key="1">
    <source>
        <dbReference type="ARBA" id="ARBA00022723"/>
    </source>
</evidence>
<dbReference type="Pfam" id="PF13445">
    <property type="entry name" value="zf-RING_UBOX"/>
    <property type="match status" value="1"/>
</dbReference>
<organism evidence="7">
    <name type="scientific">Caenorhabditis brenneri</name>
    <name type="common">Nematode worm</name>
    <dbReference type="NCBI Taxonomy" id="135651"/>
    <lineage>
        <taxon>Eukaryota</taxon>
        <taxon>Metazoa</taxon>
        <taxon>Ecdysozoa</taxon>
        <taxon>Nematoda</taxon>
        <taxon>Chromadorea</taxon>
        <taxon>Rhabditida</taxon>
        <taxon>Rhabditina</taxon>
        <taxon>Rhabditomorpha</taxon>
        <taxon>Rhabditoidea</taxon>
        <taxon>Rhabditidae</taxon>
        <taxon>Peloderinae</taxon>
        <taxon>Caenorhabditis</taxon>
    </lineage>
</organism>